<name>A0ABY9DVQ4_VITVI</name>
<dbReference type="InterPro" id="IPR000719">
    <property type="entry name" value="Prot_kinase_dom"/>
</dbReference>
<keyword evidence="8" id="KW-0472">Membrane</keyword>
<keyword evidence="11" id="KW-1185">Reference proteome</keyword>
<accession>A0ABY9DVQ4</accession>
<dbReference type="Pfam" id="PF07714">
    <property type="entry name" value="PK_Tyr_Ser-Thr"/>
    <property type="match status" value="1"/>
</dbReference>
<dbReference type="PANTHER" id="PTHR27002:SF214">
    <property type="entry name" value="RECEPTOR-LIKE SERINE_THREONINE-PROTEIN KINASE"/>
    <property type="match status" value="1"/>
</dbReference>
<feature type="domain" description="Protein kinase" evidence="9">
    <location>
        <begin position="151"/>
        <end position="248"/>
    </location>
</feature>
<evidence type="ECO:0000256" key="1">
    <source>
        <dbReference type="ARBA" id="ARBA00022527"/>
    </source>
</evidence>
<evidence type="ECO:0000256" key="6">
    <source>
        <dbReference type="ARBA" id="ARBA00022840"/>
    </source>
</evidence>
<evidence type="ECO:0000259" key="9">
    <source>
        <dbReference type="PROSITE" id="PS50011"/>
    </source>
</evidence>
<feature type="transmembrane region" description="Helical" evidence="8">
    <location>
        <begin position="96"/>
        <end position="119"/>
    </location>
</feature>
<dbReference type="PROSITE" id="PS50011">
    <property type="entry name" value="PROTEIN_KINASE_DOM"/>
    <property type="match status" value="1"/>
</dbReference>
<keyword evidence="4" id="KW-0547">Nucleotide-binding</keyword>
<gene>
    <name evidence="10" type="ORF">VitviT2T_028912</name>
</gene>
<reference evidence="10 11" key="1">
    <citation type="journal article" date="2023" name="Hortic Res">
        <title>The complete reference genome for grapevine (Vitis vinifera L.) genetics and breeding.</title>
        <authorList>
            <person name="Shi X."/>
            <person name="Cao S."/>
            <person name="Wang X."/>
            <person name="Huang S."/>
            <person name="Wang Y."/>
            <person name="Liu Z."/>
            <person name="Liu W."/>
            <person name="Leng X."/>
            <person name="Peng Y."/>
            <person name="Wang N."/>
            <person name="Wang Y."/>
            <person name="Ma Z."/>
            <person name="Xu X."/>
            <person name="Zhang F."/>
            <person name="Xue H."/>
            <person name="Zhong H."/>
            <person name="Wang Y."/>
            <person name="Zhang K."/>
            <person name="Velt A."/>
            <person name="Avia K."/>
            <person name="Holtgrawe D."/>
            <person name="Grimplet J."/>
            <person name="Matus J.T."/>
            <person name="Ware D."/>
            <person name="Wu X."/>
            <person name="Wang H."/>
            <person name="Liu C."/>
            <person name="Fang Y."/>
            <person name="Rustenholz C."/>
            <person name="Cheng Z."/>
            <person name="Xiao H."/>
            <person name="Zhou Y."/>
        </authorList>
    </citation>
    <scope>NUCLEOTIDE SEQUENCE [LARGE SCALE GENOMIC DNA]</scope>
    <source>
        <strain evidence="11">cv. Pinot noir / PN40024</strain>
        <tissue evidence="10">Leaf</tissue>
    </source>
</reference>
<dbReference type="EMBL" id="CP126665">
    <property type="protein sequence ID" value="WKA11412.1"/>
    <property type="molecule type" value="Genomic_DNA"/>
</dbReference>
<keyword evidence="5" id="KW-0418">Kinase</keyword>
<keyword evidence="6" id="KW-0067">ATP-binding</keyword>
<keyword evidence="7" id="KW-1015">Disulfide bond</keyword>
<evidence type="ECO:0000256" key="8">
    <source>
        <dbReference type="SAM" id="Phobius"/>
    </source>
</evidence>
<dbReference type="InterPro" id="IPR001245">
    <property type="entry name" value="Ser-Thr/Tyr_kinase_cat_dom"/>
</dbReference>
<keyword evidence="3" id="KW-0732">Signal</keyword>
<dbReference type="InterPro" id="IPR000858">
    <property type="entry name" value="S_locus_glycoprot_dom"/>
</dbReference>
<keyword evidence="8" id="KW-0812">Transmembrane</keyword>
<evidence type="ECO:0000313" key="10">
    <source>
        <dbReference type="EMBL" id="WKA11412.1"/>
    </source>
</evidence>
<keyword evidence="1" id="KW-0723">Serine/threonine-protein kinase</keyword>
<sequence>MRLLSKTSKKRDIVYPLLHDLCDDYGRCGDNRICRINDRLICECLEGFVPKSQEEWEFQNWTSGCIKRTHLDCQKGEGFMELEELMNGSSEIKKRLVVVVVSSTASGVFMLSLVLWFMVRKRKKRSSETENEDLEQQLFDLATTSSATNNFSDSNLIGNGGFEPIYKGTLATGQEIAVKRLSNNSGQGFQEFKNEVILIVKLQHHNFVRLLGYCVEEERMLIYQYMPNKSLDCFIFGLKLLAQKRGTT</sequence>
<dbReference type="Pfam" id="PF00954">
    <property type="entry name" value="S_locus_glycop"/>
    <property type="match status" value="1"/>
</dbReference>
<evidence type="ECO:0000256" key="3">
    <source>
        <dbReference type="ARBA" id="ARBA00022729"/>
    </source>
</evidence>
<keyword evidence="2" id="KW-0808">Transferase</keyword>
<evidence type="ECO:0000256" key="7">
    <source>
        <dbReference type="ARBA" id="ARBA00023157"/>
    </source>
</evidence>
<dbReference type="PANTHER" id="PTHR27002">
    <property type="entry name" value="RECEPTOR-LIKE SERINE/THREONINE-PROTEIN KINASE SD1-8"/>
    <property type="match status" value="1"/>
</dbReference>
<protein>
    <recommendedName>
        <fullName evidence="9">Protein kinase domain-containing protein</fullName>
    </recommendedName>
</protein>
<keyword evidence="8" id="KW-1133">Transmembrane helix</keyword>
<evidence type="ECO:0000313" key="11">
    <source>
        <dbReference type="Proteomes" id="UP001227230"/>
    </source>
</evidence>
<proteinExistence type="predicted"/>
<dbReference type="Proteomes" id="UP001227230">
    <property type="component" value="Chromosome 18"/>
</dbReference>
<evidence type="ECO:0000256" key="5">
    <source>
        <dbReference type="ARBA" id="ARBA00022777"/>
    </source>
</evidence>
<dbReference type="Gene3D" id="3.30.200.20">
    <property type="entry name" value="Phosphorylase Kinase, domain 1"/>
    <property type="match status" value="1"/>
</dbReference>
<organism evidence="10 11">
    <name type="scientific">Vitis vinifera</name>
    <name type="common">Grape</name>
    <dbReference type="NCBI Taxonomy" id="29760"/>
    <lineage>
        <taxon>Eukaryota</taxon>
        <taxon>Viridiplantae</taxon>
        <taxon>Streptophyta</taxon>
        <taxon>Embryophyta</taxon>
        <taxon>Tracheophyta</taxon>
        <taxon>Spermatophyta</taxon>
        <taxon>Magnoliopsida</taxon>
        <taxon>eudicotyledons</taxon>
        <taxon>Gunneridae</taxon>
        <taxon>Pentapetalae</taxon>
        <taxon>rosids</taxon>
        <taxon>Vitales</taxon>
        <taxon>Vitaceae</taxon>
        <taxon>Viteae</taxon>
        <taxon>Vitis</taxon>
    </lineage>
</organism>
<dbReference type="InterPro" id="IPR011009">
    <property type="entry name" value="Kinase-like_dom_sf"/>
</dbReference>
<evidence type="ECO:0000256" key="4">
    <source>
        <dbReference type="ARBA" id="ARBA00022741"/>
    </source>
</evidence>
<evidence type="ECO:0000256" key="2">
    <source>
        <dbReference type="ARBA" id="ARBA00022679"/>
    </source>
</evidence>
<dbReference type="SUPFAM" id="SSF56112">
    <property type="entry name" value="Protein kinase-like (PK-like)"/>
    <property type="match status" value="1"/>
</dbReference>